<reference evidence="3 4" key="1">
    <citation type="submission" date="2024-01" db="EMBL/GenBank/DDBJ databases">
        <authorList>
            <consortium name="Genoscope - CEA"/>
            <person name="William W."/>
        </authorList>
    </citation>
    <scope>NUCLEOTIDE SEQUENCE [LARGE SCALE GENOMIC DNA]</scope>
    <source>
        <strain evidence="3 4">29B2s-10</strain>
    </source>
</reference>
<dbReference type="Proteomes" id="UP001497600">
    <property type="component" value="Chromosome F"/>
</dbReference>
<dbReference type="PANTHER" id="PTHR43205:SF19">
    <property type="entry name" value="ENOYL REDUCTASE (ER) DOMAIN-CONTAINING PROTEIN"/>
    <property type="match status" value="1"/>
</dbReference>
<dbReference type="InterPro" id="IPR045010">
    <property type="entry name" value="MDR_fam"/>
</dbReference>
<dbReference type="Pfam" id="PF00107">
    <property type="entry name" value="ADH_zinc_N"/>
    <property type="match status" value="1"/>
</dbReference>
<dbReference type="InterPro" id="IPR036291">
    <property type="entry name" value="NAD(P)-bd_dom_sf"/>
</dbReference>
<gene>
    <name evidence="3" type="ORF">CAAN4_F01420</name>
</gene>
<dbReference type="InterPro" id="IPR020843">
    <property type="entry name" value="ER"/>
</dbReference>
<protein>
    <recommendedName>
        <fullName evidence="2">Enoyl reductase (ER) domain-containing protein</fullName>
    </recommendedName>
</protein>
<dbReference type="SUPFAM" id="SSF50129">
    <property type="entry name" value="GroES-like"/>
    <property type="match status" value="1"/>
</dbReference>
<evidence type="ECO:0000313" key="3">
    <source>
        <dbReference type="EMBL" id="CAK7911220.1"/>
    </source>
</evidence>
<evidence type="ECO:0000259" key="2">
    <source>
        <dbReference type="SMART" id="SM00829"/>
    </source>
</evidence>
<dbReference type="CDD" id="cd05288">
    <property type="entry name" value="PGDH"/>
    <property type="match status" value="1"/>
</dbReference>
<organism evidence="3 4">
    <name type="scientific">[Candida] anglica</name>
    <dbReference type="NCBI Taxonomy" id="148631"/>
    <lineage>
        <taxon>Eukaryota</taxon>
        <taxon>Fungi</taxon>
        <taxon>Dikarya</taxon>
        <taxon>Ascomycota</taxon>
        <taxon>Saccharomycotina</taxon>
        <taxon>Pichiomycetes</taxon>
        <taxon>Debaryomycetaceae</taxon>
        <taxon>Kurtzmaniella</taxon>
    </lineage>
</organism>
<dbReference type="SMART" id="SM00829">
    <property type="entry name" value="PKS_ER"/>
    <property type="match status" value="1"/>
</dbReference>
<dbReference type="PANTHER" id="PTHR43205">
    <property type="entry name" value="PROSTAGLANDIN REDUCTASE"/>
    <property type="match status" value="1"/>
</dbReference>
<dbReference type="Pfam" id="PF16884">
    <property type="entry name" value="ADH_N_2"/>
    <property type="match status" value="1"/>
</dbReference>
<feature type="domain" description="Enoyl reductase (ER)" evidence="2">
    <location>
        <begin position="24"/>
        <end position="359"/>
    </location>
</feature>
<dbReference type="Gene3D" id="3.40.50.720">
    <property type="entry name" value="NAD(P)-binding Rossmann-like Domain"/>
    <property type="match status" value="1"/>
</dbReference>
<dbReference type="InterPro" id="IPR041694">
    <property type="entry name" value="ADH_N_2"/>
</dbReference>
<dbReference type="InterPro" id="IPR013149">
    <property type="entry name" value="ADH-like_C"/>
</dbReference>
<name>A0ABP0EE99_9ASCO</name>
<dbReference type="EMBL" id="OZ004258">
    <property type="protein sequence ID" value="CAK7911220.1"/>
    <property type="molecule type" value="Genomic_DNA"/>
</dbReference>
<sequence>MSVTTINQILLKNPVSKDIVYEFGKEDSTFEHGSVKFDESSLKEGQVLIKTILLSNDPTQRGWLSKETPEKVSHRTYAPAIKAGEVVRSLGLGEVVYSKSEKYVVGDKVSAMITWADYTVVPEAQVFSKIDESKGLPLTMYLSALGMTALTAYFGLTEVGKVTEGQTVVISAASGATGSVAVQIAKHILKAKNVVGISGSDSKGKWVKSLGADHVVNYNSPTFAKDLATAIGPDFADAYFDNVGGEVLDTVLPLLKDHGRVMACGAISGYNDPSLAAVKNWFAIITQKLTVQGFLVMEFSAKVPQAIGALVQGIQTGKIKAGEGLDLVDVSKDENPLESVPKAWSRLFSKDKGPGKLVTKLV</sequence>
<dbReference type="SUPFAM" id="SSF51735">
    <property type="entry name" value="NAD(P)-binding Rossmann-fold domains"/>
    <property type="match status" value="1"/>
</dbReference>
<proteinExistence type="predicted"/>
<accession>A0ABP0EE99</accession>
<evidence type="ECO:0000313" key="4">
    <source>
        <dbReference type="Proteomes" id="UP001497600"/>
    </source>
</evidence>
<keyword evidence="4" id="KW-1185">Reference proteome</keyword>
<dbReference type="InterPro" id="IPR011032">
    <property type="entry name" value="GroES-like_sf"/>
</dbReference>
<evidence type="ECO:0000256" key="1">
    <source>
        <dbReference type="ARBA" id="ARBA00023002"/>
    </source>
</evidence>
<keyword evidence="1" id="KW-0560">Oxidoreductase</keyword>
<dbReference type="Gene3D" id="3.90.180.10">
    <property type="entry name" value="Medium-chain alcohol dehydrogenases, catalytic domain"/>
    <property type="match status" value="1"/>
</dbReference>